<sequence length="79" mass="8835">MSSMDNPTLHRHAVHGLQGATPSSCLHDLVPFAGPRHDSPKRLVLELVGYLKPYSTSDLLIFYTIFLQCSERGKQLERG</sequence>
<keyword evidence="2" id="KW-1185">Reference proteome</keyword>
<reference evidence="1 2" key="1">
    <citation type="journal article" date="2020" name="BMC Genomics">
        <title>Intraspecific diversification of the crop wild relative Brassica cretica Lam. using demographic model selection.</title>
        <authorList>
            <person name="Kioukis A."/>
            <person name="Michalopoulou V.A."/>
            <person name="Briers L."/>
            <person name="Pirintsos S."/>
            <person name="Studholme D.J."/>
            <person name="Pavlidis P."/>
            <person name="Sarris P.F."/>
        </authorList>
    </citation>
    <scope>NUCLEOTIDE SEQUENCE [LARGE SCALE GENOMIC DNA]</scope>
    <source>
        <strain evidence="2">cv. PFS-1207/04</strain>
    </source>
</reference>
<evidence type="ECO:0000313" key="2">
    <source>
        <dbReference type="Proteomes" id="UP000266723"/>
    </source>
</evidence>
<organism evidence="1 2">
    <name type="scientific">Brassica cretica</name>
    <name type="common">Mustard</name>
    <dbReference type="NCBI Taxonomy" id="69181"/>
    <lineage>
        <taxon>Eukaryota</taxon>
        <taxon>Viridiplantae</taxon>
        <taxon>Streptophyta</taxon>
        <taxon>Embryophyta</taxon>
        <taxon>Tracheophyta</taxon>
        <taxon>Spermatophyta</taxon>
        <taxon>Magnoliopsida</taxon>
        <taxon>eudicotyledons</taxon>
        <taxon>Gunneridae</taxon>
        <taxon>Pentapetalae</taxon>
        <taxon>rosids</taxon>
        <taxon>malvids</taxon>
        <taxon>Brassicales</taxon>
        <taxon>Brassicaceae</taxon>
        <taxon>Brassiceae</taxon>
        <taxon>Brassica</taxon>
    </lineage>
</organism>
<protein>
    <submittedName>
        <fullName evidence="1">Uncharacterized protein</fullName>
    </submittedName>
</protein>
<accession>A0ABQ7BL65</accession>
<gene>
    <name evidence="1" type="ORF">DY000_02039505</name>
</gene>
<evidence type="ECO:0000313" key="1">
    <source>
        <dbReference type="EMBL" id="KAF3532890.1"/>
    </source>
</evidence>
<comment type="caution">
    <text evidence="1">The sequence shown here is derived from an EMBL/GenBank/DDBJ whole genome shotgun (WGS) entry which is preliminary data.</text>
</comment>
<dbReference type="Proteomes" id="UP000266723">
    <property type="component" value="Unassembled WGS sequence"/>
</dbReference>
<proteinExistence type="predicted"/>
<name>A0ABQ7BL65_BRACR</name>
<dbReference type="EMBL" id="QGKV02001507">
    <property type="protein sequence ID" value="KAF3532890.1"/>
    <property type="molecule type" value="Genomic_DNA"/>
</dbReference>